<name>A0A397VGY1_9GLOM</name>
<gene>
    <name evidence="2" type="ORF">C2G38_2079175</name>
</gene>
<dbReference type="AlphaFoldDB" id="A0A397VGY1"/>
<dbReference type="EMBL" id="QKWP01000380">
    <property type="protein sequence ID" value="RIB21081.1"/>
    <property type="molecule type" value="Genomic_DNA"/>
</dbReference>
<sequence>MKNANALKSLTCGVVILRKSVVIPLELVVNSSFTTVFEIINIYIYFLSNVDLYFDRYLFKYITSI</sequence>
<protein>
    <submittedName>
        <fullName evidence="2">Uncharacterized protein</fullName>
    </submittedName>
</protein>
<evidence type="ECO:0000313" key="3">
    <source>
        <dbReference type="Proteomes" id="UP000266673"/>
    </source>
</evidence>
<proteinExistence type="predicted"/>
<comment type="caution">
    <text evidence="2">The sequence shown here is derived from an EMBL/GenBank/DDBJ whole genome shotgun (WGS) entry which is preliminary data.</text>
</comment>
<evidence type="ECO:0000313" key="2">
    <source>
        <dbReference type="EMBL" id="RIB21081.1"/>
    </source>
</evidence>
<keyword evidence="1" id="KW-0472">Membrane</keyword>
<keyword evidence="3" id="KW-1185">Reference proteome</keyword>
<reference evidence="2 3" key="1">
    <citation type="submission" date="2018-06" db="EMBL/GenBank/DDBJ databases">
        <title>Comparative genomics reveals the genomic features of Rhizophagus irregularis, R. cerebriforme, R. diaphanum and Gigaspora rosea, and their symbiotic lifestyle signature.</title>
        <authorList>
            <person name="Morin E."/>
            <person name="San Clemente H."/>
            <person name="Chen E.C.H."/>
            <person name="De La Providencia I."/>
            <person name="Hainaut M."/>
            <person name="Kuo A."/>
            <person name="Kohler A."/>
            <person name="Murat C."/>
            <person name="Tang N."/>
            <person name="Roy S."/>
            <person name="Loubradou J."/>
            <person name="Henrissat B."/>
            <person name="Grigoriev I.V."/>
            <person name="Corradi N."/>
            <person name="Roux C."/>
            <person name="Martin F.M."/>
        </authorList>
    </citation>
    <scope>NUCLEOTIDE SEQUENCE [LARGE SCALE GENOMIC DNA]</scope>
    <source>
        <strain evidence="2 3">DAOM 194757</strain>
    </source>
</reference>
<keyword evidence="1" id="KW-1133">Transmembrane helix</keyword>
<feature type="transmembrane region" description="Helical" evidence="1">
    <location>
        <begin position="21"/>
        <end position="46"/>
    </location>
</feature>
<accession>A0A397VGY1</accession>
<evidence type="ECO:0000256" key="1">
    <source>
        <dbReference type="SAM" id="Phobius"/>
    </source>
</evidence>
<keyword evidence="1" id="KW-0812">Transmembrane</keyword>
<dbReference type="Proteomes" id="UP000266673">
    <property type="component" value="Unassembled WGS sequence"/>
</dbReference>
<organism evidence="2 3">
    <name type="scientific">Gigaspora rosea</name>
    <dbReference type="NCBI Taxonomy" id="44941"/>
    <lineage>
        <taxon>Eukaryota</taxon>
        <taxon>Fungi</taxon>
        <taxon>Fungi incertae sedis</taxon>
        <taxon>Mucoromycota</taxon>
        <taxon>Glomeromycotina</taxon>
        <taxon>Glomeromycetes</taxon>
        <taxon>Diversisporales</taxon>
        <taxon>Gigasporaceae</taxon>
        <taxon>Gigaspora</taxon>
    </lineage>
</organism>